<organism evidence="3 4">
    <name type="scientific">Symbiodinium natans</name>
    <dbReference type="NCBI Taxonomy" id="878477"/>
    <lineage>
        <taxon>Eukaryota</taxon>
        <taxon>Sar</taxon>
        <taxon>Alveolata</taxon>
        <taxon>Dinophyceae</taxon>
        <taxon>Suessiales</taxon>
        <taxon>Symbiodiniaceae</taxon>
        <taxon>Symbiodinium</taxon>
    </lineage>
</organism>
<dbReference type="CDD" id="cd00030">
    <property type="entry name" value="C2"/>
    <property type="match status" value="1"/>
</dbReference>
<dbReference type="Proteomes" id="UP000604046">
    <property type="component" value="Unassembled WGS sequence"/>
</dbReference>
<dbReference type="InterPro" id="IPR035892">
    <property type="entry name" value="C2_domain_sf"/>
</dbReference>
<feature type="domain" description="C2" evidence="2">
    <location>
        <begin position="272"/>
        <end position="399"/>
    </location>
</feature>
<feature type="compositionally biased region" description="Low complexity" evidence="1">
    <location>
        <begin position="431"/>
        <end position="446"/>
    </location>
</feature>
<evidence type="ECO:0000313" key="3">
    <source>
        <dbReference type="EMBL" id="CAE7024279.1"/>
    </source>
</evidence>
<evidence type="ECO:0000256" key="1">
    <source>
        <dbReference type="SAM" id="MobiDB-lite"/>
    </source>
</evidence>
<dbReference type="OrthoDB" id="419768at2759"/>
<dbReference type="Gene3D" id="2.60.40.150">
    <property type="entry name" value="C2 domain"/>
    <property type="match status" value="1"/>
</dbReference>
<keyword evidence="4" id="KW-1185">Reference proteome</keyword>
<accession>A0A812I617</accession>
<feature type="region of interest" description="Disordered" evidence="1">
    <location>
        <begin position="427"/>
        <end position="449"/>
    </location>
</feature>
<dbReference type="Pfam" id="PF00168">
    <property type="entry name" value="C2"/>
    <property type="match status" value="1"/>
</dbReference>
<protein>
    <recommendedName>
        <fullName evidence="2">C2 domain-containing protein</fullName>
    </recommendedName>
</protein>
<proteinExistence type="predicted"/>
<comment type="caution">
    <text evidence="3">The sequence shown here is derived from an EMBL/GenBank/DDBJ whole genome shotgun (WGS) entry which is preliminary data.</text>
</comment>
<evidence type="ECO:0000259" key="2">
    <source>
        <dbReference type="PROSITE" id="PS50004"/>
    </source>
</evidence>
<dbReference type="AlphaFoldDB" id="A0A812I617"/>
<dbReference type="PROSITE" id="PS50004">
    <property type="entry name" value="C2"/>
    <property type="match status" value="1"/>
</dbReference>
<reference evidence="3" key="1">
    <citation type="submission" date="2021-02" db="EMBL/GenBank/DDBJ databases">
        <authorList>
            <person name="Dougan E. K."/>
            <person name="Rhodes N."/>
            <person name="Thang M."/>
            <person name="Chan C."/>
        </authorList>
    </citation>
    <scope>NUCLEOTIDE SEQUENCE</scope>
</reference>
<name>A0A812I617_9DINO</name>
<sequence>MLPWKARRRCAQPFWTTTKFCVSCLEASKAKLTMRLLLALFALLPGAVAEVSLKDRMTAAVAHGLAKVRANHSIANKSRRLFTPGDILPFDFELDPVEMSDCTTPTLLGGTGGDCFSICFFTTWLCEGIFDIADNICDAYADVGSVGIGAAVSAGVAAVIPGVLWDLPMAATMGLLAKEFVEPLFDQVVERVCQPTDTLGDTISLTDECMDAMKHFGGTFEGIVEKAGTDLNGMLTGNIQDCCSTVMRRRRRLGYCSNVERRRCRVDYNPITDFDDCYNPEDELEESYEEGITITVESAINLPDKDTFGETDPYIICEDEDGGDSFETEAIDEGGSHPVWNSGGSGWLEDWEKGEDVECEIWDEDSLFGNPDEYIGSFVIPSSVLDHVEDDDGDAEVKFDVAVQEDDSWWPFGKRLRGNLSNLTKAGRTGGARVSGSASRGSQQRADCPESWNTRRCNKEATMRKKLPSGNYLRGCPKCNIYTPCVDGKKPVDTFQTIDFGKQYFTNCGFFAAA</sequence>
<dbReference type="InterPro" id="IPR000008">
    <property type="entry name" value="C2_dom"/>
</dbReference>
<dbReference type="SUPFAM" id="SSF49562">
    <property type="entry name" value="C2 domain (Calcium/lipid-binding domain, CaLB)"/>
    <property type="match status" value="1"/>
</dbReference>
<dbReference type="EMBL" id="CAJNDS010000187">
    <property type="protein sequence ID" value="CAE7024279.1"/>
    <property type="molecule type" value="Genomic_DNA"/>
</dbReference>
<evidence type="ECO:0000313" key="4">
    <source>
        <dbReference type="Proteomes" id="UP000604046"/>
    </source>
</evidence>
<gene>
    <name evidence="3" type="ORF">SNAT2548_LOCUS3066</name>
</gene>